<sequence length="567" mass="64198">MDVQFGGMTRSDGRGDVDPIFNDRFEDNRIDPDEFAWRVLERISYGARPEDLAQFNGLGSTVDERLDAWLDLQLNWQALPDNDLQSRLSAAGFQTLGKPITQLWADHVRGSMNGSPERYFPVAETDAARLMRATYSSRQLYEMMVEFWHDHFNVTGWDFSIAPVFVQHDRDAIRPQALGNFRTLLESVAKSTAMQYYLDNKSNRRGGYNENWARELMELHTLGSEVYYPGAFHGQVPIGEDGLAVGYSDADVYDVARCFTGWTIRDGHWQFPDTPEYDTGEFFYHSAWHEGGQKNVLDQWVGPAGQEEARTVMDLLARHSATARHLCTKLCRRFVADEPPQSLVDSAASVWQANWQSPDQIALVLRHILGSEEFKSGQGSKVRRPFELMVSAFRKCGAEIEPRHYDGWTPYGELFGRFQQTGHGSFRWPAPDGYPDTAARWTSASVMGQSWRLLSRLPELREANDGPFLLDVQGITEAAFPLAADRTAANLVDFWVQRLLGGTIDAARRQRLVDFLRQNAAADVQLDISSGLPYGNWSSGNLSAHYTPVRLRAMVSLILISPEFHQR</sequence>
<dbReference type="EMBL" id="CP012154">
    <property type="protein sequence ID" value="AKS42002.1"/>
    <property type="molecule type" value="Genomic_DNA"/>
</dbReference>
<dbReference type="PATRIC" id="fig|1579979.3.peg.1673"/>
<evidence type="ECO:0008006" key="3">
    <source>
        <dbReference type="Google" id="ProtNLM"/>
    </source>
</evidence>
<accession>A0A0K0XWJ2</accession>
<reference evidence="1 2" key="1">
    <citation type="submission" date="2015-07" db="EMBL/GenBank/DDBJ databases">
        <authorList>
            <person name="Noorani M."/>
        </authorList>
    </citation>
    <scope>NUCLEOTIDE SEQUENCE [LARGE SCALE GENOMIC DNA]</scope>
    <source>
        <strain evidence="1 2">KCTC 42284</strain>
    </source>
</reference>
<dbReference type="InterPro" id="IPR014917">
    <property type="entry name" value="DUF1800"/>
</dbReference>
<dbReference type="Pfam" id="PF08811">
    <property type="entry name" value="DUF1800"/>
    <property type="match status" value="1"/>
</dbReference>
<gene>
    <name evidence="1" type="ORF">WM2015_1632</name>
</gene>
<proteinExistence type="predicted"/>
<name>A0A0K0XWJ2_9GAMM</name>
<dbReference type="OrthoDB" id="9772295at2"/>
<organism evidence="1 2">
    <name type="scientific">Wenzhouxiangella marina</name>
    <dbReference type="NCBI Taxonomy" id="1579979"/>
    <lineage>
        <taxon>Bacteria</taxon>
        <taxon>Pseudomonadati</taxon>
        <taxon>Pseudomonadota</taxon>
        <taxon>Gammaproteobacteria</taxon>
        <taxon>Chromatiales</taxon>
        <taxon>Wenzhouxiangellaceae</taxon>
        <taxon>Wenzhouxiangella</taxon>
    </lineage>
</organism>
<dbReference type="KEGG" id="wma:WM2015_1632"/>
<evidence type="ECO:0000313" key="1">
    <source>
        <dbReference type="EMBL" id="AKS42002.1"/>
    </source>
</evidence>
<keyword evidence="2" id="KW-1185">Reference proteome</keyword>
<dbReference type="Proteomes" id="UP000066624">
    <property type="component" value="Chromosome"/>
</dbReference>
<dbReference type="AlphaFoldDB" id="A0A0K0XWJ2"/>
<dbReference type="STRING" id="1579979.WM2015_1632"/>
<protein>
    <recommendedName>
        <fullName evidence="3">DUF1800 domain-containing protein</fullName>
    </recommendedName>
</protein>
<evidence type="ECO:0000313" key="2">
    <source>
        <dbReference type="Proteomes" id="UP000066624"/>
    </source>
</evidence>